<dbReference type="InterPro" id="IPR046985">
    <property type="entry name" value="IP5"/>
</dbReference>
<dbReference type="Gene3D" id="3.60.10.10">
    <property type="entry name" value="Endonuclease/exonuclease/phosphatase"/>
    <property type="match status" value="1"/>
</dbReference>
<dbReference type="EMBL" id="JBBXMP010000035">
    <property type="protein sequence ID" value="KAL0066463.1"/>
    <property type="molecule type" value="Genomic_DNA"/>
</dbReference>
<comment type="caution">
    <text evidence="3">The sequence shown here is derived from an EMBL/GenBank/DDBJ whole genome shotgun (WGS) entry which is preliminary data.</text>
</comment>
<dbReference type="PANTHER" id="PTHR11200">
    <property type="entry name" value="INOSITOL 5-PHOSPHATASE"/>
    <property type="match status" value="1"/>
</dbReference>
<keyword evidence="1" id="KW-0812">Transmembrane</keyword>
<dbReference type="PANTHER" id="PTHR11200:SF286">
    <property type="entry name" value="5-PHOSPHATASE, PUTATIVE (AFU_ORTHOLOGUE AFUA_5G07600)-RELATED"/>
    <property type="match status" value="1"/>
</dbReference>
<evidence type="ECO:0000313" key="3">
    <source>
        <dbReference type="EMBL" id="KAL0066463.1"/>
    </source>
</evidence>
<evidence type="ECO:0000313" key="4">
    <source>
        <dbReference type="Proteomes" id="UP001437256"/>
    </source>
</evidence>
<gene>
    <name evidence="3" type="ORF">AAF712_006506</name>
</gene>
<keyword evidence="4" id="KW-1185">Reference proteome</keyword>
<name>A0ABR2ZYL9_9AGAR</name>
<accession>A0ABR2ZYL9</accession>
<feature type="transmembrane region" description="Helical" evidence="1">
    <location>
        <begin position="393"/>
        <end position="420"/>
    </location>
</feature>
<feature type="domain" description="Inositol polyphosphate-related phosphatase" evidence="2">
    <location>
        <begin position="9"/>
        <end position="353"/>
    </location>
</feature>
<evidence type="ECO:0000256" key="1">
    <source>
        <dbReference type="SAM" id="Phobius"/>
    </source>
</evidence>
<dbReference type="Pfam" id="PF22669">
    <property type="entry name" value="Exo_endo_phos2"/>
    <property type="match status" value="1"/>
</dbReference>
<organism evidence="3 4">
    <name type="scientific">Marasmius tenuissimus</name>
    <dbReference type="NCBI Taxonomy" id="585030"/>
    <lineage>
        <taxon>Eukaryota</taxon>
        <taxon>Fungi</taxon>
        <taxon>Dikarya</taxon>
        <taxon>Basidiomycota</taxon>
        <taxon>Agaricomycotina</taxon>
        <taxon>Agaricomycetes</taxon>
        <taxon>Agaricomycetidae</taxon>
        <taxon>Agaricales</taxon>
        <taxon>Marasmiineae</taxon>
        <taxon>Marasmiaceae</taxon>
        <taxon>Marasmius</taxon>
    </lineage>
</organism>
<dbReference type="Proteomes" id="UP001437256">
    <property type="component" value="Unassembled WGS sequence"/>
</dbReference>
<proteinExistence type="predicted"/>
<dbReference type="InterPro" id="IPR000300">
    <property type="entry name" value="IPPc"/>
</dbReference>
<evidence type="ECO:0000259" key="2">
    <source>
        <dbReference type="SMART" id="SM00128"/>
    </source>
</evidence>
<keyword evidence="1" id="KW-1133">Transmembrane helix</keyword>
<dbReference type="SUPFAM" id="SSF56219">
    <property type="entry name" value="DNase I-like"/>
    <property type="match status" value="1"/>
</dbReference>
<reference evidence="3 4" key="1">
    <citation type="submission" date="2024-05" db="EMBL/GenBank/DDBJ databases">
        <title>A draft genome resource for the thread blight pathogen Marasmius tenuissimus strain MS-2.</title>
        <authorList>
            <person name="Yulfo-Soto G.E."/>
            <person name="Baruah I.K."/>
            <person name="Amoako-Attah I."/>
            <person name="Bukari Y."/>
            <person name="Meinhardt L.W."/>
            <person name="Bailey B.A."/>
            <person name="Cohen S.P."/>
        </authorList>
    </citation>
    <scope>NUCLEOTIDE SEQUENCE [LARGE SCALE GENOMIC DNA]</scope>
    <source>
        <strain evidence="3 4">MS-2</strain>
    </source>
</reference>
<sequence>MNSHDAHANRLLVQIASYNTNLQAQQGLPQDLVDWLSPTLHVSTFLSRQPRAPDLVAVGFQELLPLHLGLSGFSAPVINDRDSHIRNQIEENAPNKEKFSTVAKVVNAGVALLVYARDDGIGRKVCDVQTAWTGSGPGYMGNKGAVGIRFRIPDEDGGVGETYTFVCAHLTAHEHYLQARIADFHHIVGTLLFPPIPGSDTNAPSTLYETSHLFFAGDLNFRVAIPKSHPLASTLWNDFAQAMESESTRTALKEFDQLLIEQKKGTAFVGMREGEFWKFKCSYKYKLGAVDEYSSKRTPSWTDRILYTTHTDSPDTPEVSNITNCIYTSIPSYTTSDHKPIVAMLLLPPRSPNTTQSSTPPLIRLPSTYVPRRDPRANLKRYAGKILDRTVGILWWLLTIIGAGSAVVGIFNFVIGLGAWGWWNRSSSTTVGTV</sequence>
<protein>
    <recommendedName>
        <fullName evidence="2">Inositol polyphosphate-related phosphatase domain-containing protein</fullName>
    </recommendedName>
</protein>
<keyword evidence="1" id="KW-0472">Membrane</keyword>
<dbReference type="SMART" id="SM00128">
    <property type="entry name" value="IPPc"/>
    <property type="match status" value="1"/>
</dbReference>
<dbReference type="InterPro" id="IPR036691">
    <property type="entry name" value="Endo/exonu/phosph_ase_sf"/>
</dbReference>